<dbReference type="OrthoDB" id="10654300at2759"/>
<keyword evidence="3" id="KW-1185">Reference proteome</keyword>
<evidence type="ECO:0000313" key="2">
    <source>
        <dbReference type="EMBL" id="URE09708.1"/>
    </source>
</evidence>
<sequence>MSRRNDDSIRRQVLCAAADRLHQYFLWSSVWVEDRKARGSVVHHVHHGRPEPSLDGREVTTSGVFCPPHNFMATLSLFLPFVPHQSSQPMASDRFKEDDSPPSPFFPLVEVREASNKESDLAKSFESQAVAWISEHQIYKPICPEDPPPPSPLPPHSPRRLDLSPPDGSIRAKRRGLWAKPIVKAAAAGEHLMTDTMPMPVDTTVSPRVQSLKPSKTMATHRSRHRFLVFLSSVLLPASPTPAAIAGAPTTIKAERESESNLIAGRRQHDERGQRRTGPPHVSGPVTQEFFPPSLFSGQDAFPAGSISVCVGDTDVSRLEFTDLEATTRRRTVAPRGDEDVRLVLGDSESPSFLLSLDGSSDDTHQSQPEIENPHERENRKKSHCRSLDHRLHESEEEDAHGQKVWQAKERL</sequence>
<feature type="region of interest" description="Disordered" evidence="1">
    <location>
        <begin position="352"/>
        <end position="412"/>
    </location>
</feature>
<dbReference type="EMBL" id="CP097508">
    <property type="protein sequence ID" value="URE09708.1"/>
    <property type="molecule type" value="Genomic_DNA"/>
</dbReference>
<feature type="compositionally biased region" description="Pro residues" evidence="1">
    <location>
        <begin position="144"/>
        <end position="156"/>
    </location>
</feature>
<proteinExistence type="predicted"/>
<feature type="compositionally biased region" description="Polar residues" evidence="1">
    <location>
        <begin position="206"/>
        <end position="218"/>
    </location>
</feature>
<gene>
    <name evidence="2" type="ORF">MUK42_35633</name>
</gene>
<protein>
    <submittedName>
        <fullName evidence="2">Uncharacterized protein</fullName>
    </submittedName>
</protein>
<dbReference type="Proteomes" id="UP001055439">
    <property type="component" value="Chromosome 6"/>
</dbReference>
<dbReference type="AlphaFoldDB" id="A0A9E7GEI7"/>
<organism evidence="2 3">
    <name type="scientific">Musa troglodytarum</name>
    <name type="common">fe'i banana</name>
    <dbReference type="NCBI Taxonomy" id="320322"/>
    <lineage>
        <taxon>Eukaryota</taxon>
        <taxon>Viridiplantae</taxon>
        <taxon>Streptophyta</taxon>
        <taxon>Embryophyta</taxon>
        <taxon>Tracheophyta</taxon>
        <taxon>Spermatophyta</taxon>
        <taxon>Magnoliopsida</taxon>
        <taxon>Liliopsida</taxon>
        <taxon>Zingiberales</taxon>
        <taxon>Musaceae</taxon>
        <taxon>Musa</taxon>
    </lineage>
</organism>
<evidence type="ECO:0000256" key="1">
    <source>
        <dbReference type="SAM" id="MobiDB-lite"/>
    </source>
</evidence>
<feature type="region of interest" description="Disordered" evidence="1">
    <location>
        <begin position="141"/>
        <end position="169"/>
    </location>
</feature>
<feature type="region of interest" description="Disordered" evidence="1">
    <location>
        <begin position="197"/>
        <end position="218"/>
    </location>
</feature>
<feature type="region of interest" description="Disordered" evidence="1">
    <location>
        <begin position="252"/>
        <end position="294"/>
    </location>
</feature>
<accession>A0A9E7GEI7</accession>
<reference evidence="2" key="1">
    <citation type="submission" date="2022-05" db="EMBL/GenBank/DDBJ databases">
        <title>The Musa troglodytarum L. genome provides insights into the mechanism of non-climacteric behaviour and enrichment of carotenoids.</title>
        <authorList>
            <person name="Wang J."/>
        </authorList>
    </citation>
    <scope>NUCLEOTIDE SEQUENCE</scope>
    <source>
        <tissue evidence="2">Leaf</tissue>
    </source>
</reference>
<name>A0A9E7GEI7_9LILI</name>
<evidence type="ECO:0000313" key="3">
    <source>
        <dbReference type="Proteomes" id="UP001055439"/>
    </source>
</evidence>